<dbReference type="InterPro" id="IPR011251">
    <property type="entry name" value="Luciferase-like_dom"/>
</dbReference>
<evidence type="ECO:0000256" key="3">
    <source>
        <dbReference type="ARBA" id="ARBA00023002"/>
    </source>
</evidence>
<dbReference type="EMBL" id="CP133191">
    <property type="protein sequence ID" value="WMN03109.1"/>
    <property type="molecule type" value="Genomic_DNA"/>
</dbReference>
<dbReference type="InterPro" id="IPR019921">
    <property type="entry name" value="Lucif-like_OxRdtase_Rv2161c"/>
</dbReference>
<evidence type="ECO:0000256" key="2">
    <source>
        <dbReference type="ARBA" id="ARBA00022643"/>
    </source>
</evidence>
<dbReference type="EC" id="1.-.-.-" evidence="6"/>
<gene>
    <name evidence="7" type="ORF">QIE55_32405</name>
    <name evidence="6" type="ORF">QIE55_32915</name>
</gene>
<keyword evidence="4" id="KW-0503">Monooxygenase</keyword>
<dbReference type="Proteomes" id="UP001230933">
    <property type="component" value="Plasmid pMGMM8_2"/>
</dbReference>
<dbReference type="PANTHER" id="PTHR42847">
    <property type="entry name" value="ALKANESULFONATE MONOOXYGENASE"/>
    <property type="match status" value="1"/>
</dbReference>
<dbReference type="Pfam" id="PF00296">
    <property type="entry name" value="Bac_luciferase"/>
    <property type="match status" value="1"/>
</dbReference>
<dbReference type="GO" id="GO:0046306">
    <property type="term" value="P:alkanesulfonate catabolic process"/>
    <property type="evidence" value="ECO:0007669"/>
    <property type="project" value="TreeGrafter"/>
</dbReference>
<proteinExistence type="predicted"/>
<geneLocation type="plasmid" evidence="6 8">
    <name>pMGMM8_2</name>
</geneLocation>
<dbReference type="SUPFAM" id="SSF51679">
    <property type="entry name" value="Bacterial luciferase-like"/>
    <property type="match status" value="1"/>
</dbReference>
<keyword evidence="6" id="KW-0614">Plasmid</keyword>
<dbReference type="InterPro" id="IPR050172">
    <property type="entry name" value="SsuD_RutA_monooxygenase"/>
</dbReference>
<accession>A0AAX4A0A7</accession>
<geneLocation type="plasmid" evidence="7 8">
    <name>pMGMM8_1</name>
</geneLocation>
<keyword evidence="1" id="KW-0285">Flavoprotein</keyword>
<keyword evidence="3 6" id="KW-0560">Oxidoreductase</keyword>
<name>A0AAX4A0A7_RHOER</name>
<evidence type="ECO:0000313" key="8">
    <source>
        <dbReference type="Proteomes" id="UP001230933"/>
    </source>
</evidence>
<evidence type="ECO:0000259" key="5">
    <source>
        <dbReference type="Pfam" id="PF00296"/>
    </source>
</evidence>
<dbReference type="AlphaFoldDB" id="A0AAX4A0A7"/>
<dbReference type="InterPro" id="IPR036661">
    <property type="entry name" value="Luciferase-like_sf"/>
</dbReference>
<dbReference type="Gene3D" id="3.20.20.30">
    <property type="entry name" value="Luciferase-like domain"/>
    <property type="match status" value="1"/>
</dbReference>
<organism evidence="6 8">
    <name type="scientific">Rhodococcus erythropolis</name>
    <name type="common">Arthrobacter picolinophilus</name>
    <dbReference type="NCBI Taxonomy" id="1833"/>
    <lineage>
        <taxon>Bacteria</taxon>
        <taxon>Bacillati</taxon>
        <taxon>Actinomycetota</taxon>
        <taxon>Actinomycetes</taxon>
        <taxon>Mycobacteriales</taxon>
        <taxon>Nocardiaceae</taxon>
        <taxon>Rhodococcus</taxon>
        <taxon>Rhodococcus erythropolis group</taxon>
    </lineage>
</organism>
<dbReference type="Proteomes" id="UP001230933">
    <property type="component" value="Plasmid pMGMM8_1"/>
</dbReference>
<dbReference type="GO" id="GO:0008726">
    <property type="term" value="F:alkanesulfonate monooxygenase activity"/>
    <property type="evidence" value="ECO:0007669"/>
    <property type="project" value="TreeGrafter"/>
</dbReference>
<dbReference type="NCBIfam" id="TIGR03619">
    <property type="entry name" value="F420_Rv2161c"/>
    <property type="match status" value="1"/>
</dbReference>
<reference evidence="6" key="1">
    <citation type="submission" date="2023-08" db="EMBL/GenBank/DDBJ databases">
        <title>Isolation and Characterization of Rhodococcus erythropolis MGMM8.</title>
        <authorList>
            <person name="Diabankana R.G.C."/>
            <person name="Afordoanyi D.M."/>
            <person name="Validov S.Z."/>
        </authorList>
    </citation>
    <scope>NUCLEOTIDE SEQUENCE</scope>
    <source>
        <strain evidence="6">MGMM8</strain>
        <plasmid evidence="7">pMGMM8_1</plasmid>
        <plasmid evidence="6">pMGMM8_2</plasmid>
    </source>
</reference>
<evidence type="ECO:0000256" key="4">
    <source>
        <dbReference type="ARBA" id="ARBA00023033"/>
    </source>
</evidence>
<evidence type="ECO:0000256" key="1">
    <source>
        <dbReference type="ARBA" id="ARBA00022630"/>
    </source>
</evidence>
<keyword evidence="2" id="KW-0288">FMN</keyword>
<dbReference type="RefSeq" id="WP_308372631.1">
    <property type="nucleotide sequence ID" value="NZ_CP133191.1"/>
</dbReference>
<evidence type="ECO:0000313" key="6">
    <source>
        <dbReference type="EMBL" id="WMN02134.1"/>
    </source>
</evidence>
<protein>
    <submittedName>
        <fullName evidence="6">LLM class F420-dependent oxidoreductase</fullName>
        <ecNumber evidence="6">1.-.-.-</ecNumber>
    </submittedName>
</protein>
<dbReference type="EMBL" id="CP133192">
    <property type="protein sequence ID" value="WMN02134.1"/>
    <property type="molecule type" value="Genomic_DNA"/>
</dbReference>
<dbReference type="PANTHER" id="PTHR42847:SF4">
    <property type="entry name" value="ALKANESULFONATE MONOOXYGENASE-RELATED"/>
    <property type="match status" value="1"/>
</dbReference>
<feature type="domain" description="Luciferase-like" evidence="5">
    <location>
        <begin position="8"/>
        <end position="243"/>
    </location>
</feature>
<sequence>MKFGITFANTGHLSEPAVATEFAKVAESLGFESLWASQHVVIPADHVSPCPYTQTGRMPGGDDVLIPDPLVWLGYIAAATDTIRLATGTIIVPLLNPVVLAKQLATLDYLSGGRLEFGIGLGWLKEEFEAIGVPFEDRGARADEYISAMRALWTHPVASHHGKYINFDNCILRPSPAQQSIPIHIGGNSVAAARRAGSFGDGFLPMTRDTTTLKSLSIEMRNAAIAVDRDLDDIEITVTTTLIGRHALPEIDILQGLGVTRILVPAGLFLDDPVSGVQKYHANVVAPFNGH</sequence>
<evidence type="ECO:0000313" key="7">
    <source>
        <dbReference type="EMBL" id="WMN03109.1"/>
    </source>
</evidence>